<dbReference type="InterPro" id="IPR031825">
    <property type="entry name" value="RXLR"/>
</dbReference>
<organism evidence="7">
    <name type="scientific">Phytophthora sojae</name>
    <name type="common">Soybean stem and root rot agent</name>
    <name type="synonym">Phytophthora megasperma f. sp. glycines</name>
    <dbReference type="NCBI Taxonomy" id="67593"/>
    <lineage>
        <taxon>Eukaryota</taxon>
        <taxon>Sar</taxon>
        <taxon>Stramenopiles</taxon>
        <taxon>Oomycota</taxon>
        <taxon>Peronosporomycetes</taxon>
        <taxon>Peronosporales</taxon>
        <taxon>Peronosporaceae</taxon>
        <taxon>Phytophthora</taxon>
    </lineage>
</organism>
<feature type="signal peptide" evidence="5">
    <location>
        <begin position="1"/>
        <end position="20"/>
    </location>
</feature>
<comment type="function">
    <text evidence="5">Effector that suppresses plant defense responses during pathogen infection.</text>
</comment>
<dbReference type="RefSeq" id="XP_009538023.1">
    <property type="nucleotide sequence ID" value="XM_009539728.1"/>
</dbReference>
<dbReference type="KEGG" id="psoj:PHYSODRAFT_289079"/>
<feature type="chain" id="PRO_5007652880" description="RxLR effector protein" evidence="5">
    <location>
        <begin position="21"/>
        <end position="131"/>
    </location>
</feature>
<comment type="domain">
    <text evidence="5">The RxLR-dEER motif acts to carry the protein into the host cell cytoplasm through binding to cell surface phosphatidylinositol-3-phosphate.</text>
</comment>
<gene>
    <name evidence="7" type="primary">Avh</name>
</gene>
<dbReference type="OMA" id="ASNSKTH"/>
<dbReference type="Pfam" id="PF16810">
    <property type="entry name" value="RXLR"/>
    <property type="match status" value="1"/>
</dbReference>
<evidence type="ECO:0000256" key="1">
    <source>
        <dbReference type="ARBA" id="ARBA00004613"/>
    </source>
</evidence>
<protein>
    <recommendedName>
        <fullName evidence="5">RxLR effector protein</fullName>
    </recommendedName>
</protein>
<reference evidence="7" key="1">
    <citation type="journal article" date="2011" name="Plant Cell">
        <title>Transcriptional programming and functional interactions within the Phytophthora sojae RXLR effector repertoire.</title>
        <authorList>
            <person name="Wang Q."/>
            <person name="Han C."/>
            <person name="Ferreira A.O."/>
            <person name="Yu X."/>
            <person name="Ye W."/>
            <person name="Tripathy S."/>
            <person name="Kale S.D."/>
            <person name="Gu B."/>
            <person name="Sheng Y."/>
            <person name="Sui Y."/>
            <person name="Wang X."/>
            <person name="Zhang Z."/>
            <person name="Cheng B."/>
            <person name="Dong S."/>
            <person name="Shan W."/>
            <person name="Zheng X."/>
            <person name="Dou D."/>
            <person name="Tyler B.M."/>
            <person name="Wang Y."/>
        </authorList>
    </citation>
    <scope>NUCLEOTIDE SEQUENCE</scope>
    <source>
        <strain evidence="7">P7064</strain>
        <strain evidence="8">P7074</strain>
        <strain evidence="9">P7076</strain>
    </source>
</reference>
<dbReference type="EMBL" id="JN254045">
    <property type="protein sequence ID" value="AEK80858.1"/>
    <property type="molecule type" value="Genomic_DNA"/>
</dbReference>
<evidence type="ECO:0000256" key="6">
    <source>
        <dbReference type="SAM" id="MobiDB-lite"/>
    </source>
</evidence>
<evidence type="ECO:0000313" key="8">
    <source>
        <dbReference type="EMBL" id="AEK80858.1"/>
    </source>
</evidence>
<keyword evidence="4 5" id="KW-0732">Signal</keyword>
<evidence type="ECO:0000256" key="3">
    <source>
        <dbReference type="ARBA" id="ARBA00022525"/>
    </source>
</evidence>
<dbReference type="AlphaFoldDB" id="E0W4V2"/>
<dbReference type="HOGENOM" id="CLU_161017_0_0_1"/>
<sequence length="131" mass="15056">MQLTYALLTVLACTLSGCNAESASTDTTMIATDSVSIRSLTRMDTGENQQRFLRTDEGDARDDEERGWKEVVQTVREKIARAKFPAWYASGKTPEKLVEELQLVYPMTKHKNFPIYKSYKTYYDSIHRSYP</sequence>
<dbReference type="OrthoDB" id="10409877at2759"/>
<feature type="compositionally biased region" description="Basic and acidic residues" evidence="6">
    <location>
        <begin position="53"/>
        <end position="65"/>
    </location>
</feature>
<evidence type="ECO:0000256" key="2">
    <source>
        <dbReference type="ARBA" id="ARBA00010400"/>
    </source>
</evidence>
<comment type="subcellular location">
    <subcellularLocation>
        <location evidence="1 5">Secreted</location>
    </subcellularLocation>
</comment>
<proteinExistence type="inferred from homology"/>
<evidence type="ECO:0000256" key="5">
    <source>
        <dbReference type="RuleBase" id="RU367124"/>
    </source>
</evidence>
<evidence type="ECO:0000313" key="7">
    <source>
        <dbReference type="EMBL" id="AEK80857.1"/>
    </source>
</evidence>
<feature type="region of interest" description="Disordered" evidence="6">
    <location>
        <begin position="46"/>
        <end position="65"/>
    </location>
</feature>
<evidence type="ECO:0000313" key="9">
    <source>
        <dbReference type="EMBL" id="AEK80859.1"/>
    </source>
</evidence>
<name>E0W4V2_PHYSO</name>
<comment type="similarity">
    <text evidence="2 5">Belongs to the RxLR effector family.</text>
</comment>
<dbReference type="GO" id="GO:0005576">
    <property type="term" value="C:extracellular region"/>
    <property type="evidence" value="ECO:0007669"/>
    <property type="project" value="UniProtKB-SubCell"/>
</dbReference>
<dbReference type="EMBL" id="JN254044">
    <property type="protein sequence ID" value="AEK80857.1"/>
    <property type="molecule type" value="Genomic_DNA"/>
</dbReference>
<evidence type="ECO:0000256" key="4">
    <source>
        <dbReference type="ARBA" id="ARBA00022729"/>
    </source>
</evidence>
<dbReference type="VEuPathDB" id="FungiDB:PHYSODRAFT_289079"/>
<accession>E0W4V2</accession>
<keyword evidence="3 5" id="KW-0964">Secreted</keyword>
<dbReference type="EMBL" id="JN254046">
    <property type="protein sequence ID" value="AEK80859.1"/>
    <property type="molecule type" value="Genomic_DNA"/>
</dbReference>